<keyword evidence="2" id="KW-0472">Membrane</keyword>
<dbReference type="KEGG" id="plen:EIM92_12550"/>
<proteinExistence type="predicted"/>
<dbReference type="EMBL" id="CP034248">
    <property type="protein sequence ID" value="AZK46882.1"/>
    <property type="molecule type" value="Genomic_DNA"/>
</dbReference>
<reference evidence="3 4" key="1">
    <citation type="submission" date="2018-11" db="EMBL/GenBank/DDBJ databases">
        <title>Genome sequencing of Paenibacillus lentus DSM25539(T).</title>
        <authorList>
            <person name="Kook J.-K."/>
            <person name="Park S.-N."/>
            <person name="Lim Y.K."/>
        </authorList>
    </citation>
    <scope>NUCLEOTIDE SEQUENCE [LARGE SCALE GENOMIC DNA]</scope>
    <source>
        <strain evidence="3 4">DSM 25539</strain>
    </source>
</reference>
<evidence type="ECO:0000313" key="3">
    <source>
        <dbReference type="EMBL" id="AZK46882.1"/>
    </source>
</evidence>
<sequence length="142" mass="16177">MAYTRGNLAVKEKTQQRGYQSQRYRETTKVVTRKSTLPVREKLLYMFTIVFCVAVMGGLLWQNSKLYGMKRDMYNINSDIQKMNAEMNELMIRKEKLEVQIPQEAAKLGYTEPNEEGFHVQVSTGAGSEAANSGDAAKITRK</sequence>
<dbReference type="RefSeq" id="WP_125082927.1">
    <property type="nucleotide sequence ID" value="NZ_CP034248.1"/>
</dbReference>
<dbReference type="AlphaFoldDB" id="A0A3Q8SBI7"/>
<keyword evidence="2" id="KW-0812">Transmembrane</keyword>
<evidence type="ECO:0008006" key="5">
    <source>
        <dbReference type="Google" id="ProtNLM"/>
    </source>
</evidence>
<organism evidence="3 4">
    <name type="scientific">Paenibacillus lentus</name>
    <dbReference type="NCBI Taxonomy" id="1338368"/>
    <lineage>
        <taxon>Bacteria</taxon>
        <taxon>Bacillati</taxon>
        <taxon>Bacillota</taxon>
        <taxon>Bacilli</taxon>
        <taxon>Bacillales</taxon>
        <taxon>Paenibacillaceae</taxon>
        <taxon>Paenibacillus</taxon>
    </lineage>
</organism>
<dbReference type="Proteomes" id="UP000273145">
    <property type="component" value="Chromosome"/>
</dbReference>
<feature type="transmembrane region" description="Helical" evidence="2">
    <location>
        <begin position="43"/>
        <end position="61"/>
    </location>
</feature>
<keyword evidence="2" id="KW-1133">Transmembrane helix</keyword>
<evidence type="ECO:0000256" key="2">
    <source>
        <dbReference type="SAM" id="Phobius"/>
    </source>
</evidence>
<gene>
    <name evidence="3" type="ORF">EIM92_12550</name>
</gene>
<evidence type="ECO:0000313" key="4">
    <source>
        <dbReference type="Proteomes" id="UP000273145"/>
    </source>
</evidence>
<accession>A0A3Q8SBI7</accession>
<dbReference type="OrthoDB" id="2988583at2"/>
<name>A0A3Q8SBI7_9BACL</name>
<protein>
    <recommendedName>
        <fullName evidence="5">Cell division protein FtsL</fullName>
    </recommendedName>
</protein>
<evidence type="ECO:0000256" key="1">
    <source>
        <dbReference type="SAM" id="MobiDB-lite"/>
    </source>
</evidence>
<keyword evidence="4" id="KW-1185">Reference proteome</keyword>
<feature type="region of interest" description="Disordered" evidence="1">
    <location>
        <begin position="1"/>
        <end position="21"/>
    </location>
</feature>